<dbReference type="Proteomes" id="UP000886885">
    <property type="component" value="Chromosome 5D"/>
</dbReference>
<gene>
    <name evidence="1" type="ORF">POTOM_020597</name>
</gene>
<proteinExistence type="predicted"/>
<organism evidence="1 2">
    <name type="scientific">Populus tomentosa</name>
    <name type="common">Chinese white poplar</name>
    <dbReference type="NCBI Taxonomy" id="118781"/>
    <lineage>
        <taxon>Eukaryota</taxon>
        <taxon>Viridiplantae</taxon>
        <taxon>Streptophyta</taxon>
        <taxon>Embryophyta</taxon>
        <taxon>Tracheophyta</taxon>
        <taxon>Spermatophyta</taxon>
        <taxon>Magnoliopsida</taxon>
        <taxon>eudicotyledons</taxon>
        <taxon>Gunneridae</taxon>
        <taxon>Pentapetalae</taxon>
        <taxon>rosids</taxon>
        <taxon>fabids</taxon>
        <taxon>Malpighiales</taxon>
        <taxon>Salicaceae</taxon>
        <taxon>Saliceae</taxon>
        <taxon>Populus</taxon>
    </lineage>
</organism>
<dbReference type="EMBL" id="JAAWWB010000010">
    <property type="protein sequence ID" value="KAG6773331.1"/>
    <property type="molecule type" value="Genomic_DNA"/>
</dbReference>
<dbReference type="OrthoDB" id="1730789at2759"/>
<accession>A0A8X8CRR8</accession>
<comment type="caution">
    <text evidence="1">The sequence shown here is derived from an EMBL/GenBank/DDBJ whole genome shotgun (WGS) entry which is preliminary data.</text>
</comment>
<keyword evidence="2" id="KW-1185">Reference proteome</keyword>
<sequence length="69" mass="7502">MKQHLNLLTWTGSMGDQQGSWSRLVTSIALRRGARLRSPQEGEPASKFVVEGAAQVAAPVNSRVGERIL</sequence>
<reference evidence="1" key="1">
    <citation type="journal article" date="2020" name="bioRxiv">
        <title>Hybrid origin of Populus tomentosa Carr. identified through genome sequencing and phylogenomic analysis.</title>
        <authorList>
            <person name="An X."/>
            <person name="Gao K."/>
            <person name="Chen Z."/>
            <person name="Li J."/>
            <person name="Yang X."/>
            <person name="Yang X."/>
            <person name="Zhou J."/>
            <person name="Guo T."/>
            <person name="Zhao T."/>
            <person name="Huang S."/>
            <person name="Miao D."/>
            <person name="Khan W.U."/>
            <person name="Rao P."/>
            <person name="Ye M."/>
            <person name="Lei B."/>
            <person name="Liao W."/>
            <person name="Wang J."/>
            <person name="Ji L."/>
            <person name="Li Y."/>
            <person name="Guo B."/>
            <person name="Mustafa N.S."/>
            <person name="Li S."/>
            <person name="Yun Q."/>
            <person name="Keller S.R."/>
            <person name="Mao J."/>
            <person name="Zhang R."/>
            <person name="Strauss S.H."/>
        </authorList>
    </citation>
    <scope>NUCLEOTIDE SEQUENCE</scope>
    <source>
        <strain evidence="1">GM15</strain>
        <tissue evidence="1">Leaf</tissue>
    </source>
</reference>
<dbReference type="AlphaFoldDB" id="A0A8X8CRR8"/>
<protein>
    <submittedName>
        <fullName evidence="1">Uncharacterized protein</fullName>
    </submittedName>
</protein>
<name>A0A8X8CRR8_POPTO</name>
<evidence type="ECO:0000313" key="2">
    <source>
        <dbReference type="Proteomes" id="UP000886885"/>
    </source>
</evidence>
<evidence type="ECO:0000313" key="1">
    <source>
        <dbReference type="EMBL" id="KAG6773331.1"/>
    </source>
</evidence>